<proteinExistence type="predicted"/>
<dbReference type="EMBL" id="CABIJS010000443">
    <property type="protein sequence ID" value="VUZ51432.1"/>
    <property type="molecule type" value="Genomic_DNA"/>
</dbReference>
<organism evidence="1 2">
    <name type="scientific">Hymenolepis diminuta</name>
    <name type="common">Rat tapeworm</name>
    <dbReference type="NCBI Taxonomy" id="6216"/>
    <lineage>
        <taxon>Eukaryota</taxon>
        <taxon>Metazoa</taxon>
        <taxon>Spiralia</taxon>
        <taxon>Lophotrochozoa</taxon>
        <taxon>Platyhelminthes</taxon>
        <taxon>Cestoda</taxon>
        <taxon>Eucestoda</taxon>
        <taxon>Cyclophyllidea</taxon>
        <taxon>Hymenolepididae</taxon>
        <taxon>Hymenolepis</taxon>
    </lineage>
</organism>
<dbReference type="AlphaFoldDB" id="A0A564YVZ8"/>
<evidence type="ECO:0000313" key="1">
    <source>
        <dbReference type="EMBL" id="VUZ51432.1"/>
    </source>
</evidence>
<keyword evidence="2" id="KW-1185">Reference proteome</keyword>
<reference evidence="1 2" key="1">
    <citation type="submission" date="2019-07" db="EMBL/GenBank/DDBJ databases">
        <authorList>
            <person name="Jastrzebski P J."/>
            <person name="Paukszto L."/>
            <person name="Jastrzebski P J."/>
        </authorList>
    </citation>
    <scope>NUCLEOTIDE SEQUENCE [LARGE SCALE GENOMIC DNA]</scope>
    <source>
        <strain evidence="1 2">WMS-il1</strain>
    </source>
</reference>
<evidence type="ECO:0000313" key="2">
    <source>
        <dbReference type="Proteomes" id="UP000321570"/>
    </source>
</evidence>
<name>A0A564YVZ8_HYMDI</name>
<dbReference type="Proteomes" id="UP000321570">
    <property type="component" value="Unassembled WGS sequence"/>
</dbReference>
<protein>
    <submittedName>
        <fullName evidence="1">Uncharacterized protein</fullName>
    </submittedName>
</protein>
<gene>
    <name evidence="1" type="ORF">WMSIL1_LOCUS10094</name>
</gene>
<accession>A0A564YVZ8</accession>
<sequence length="116" mass="13995">MDVDGQTCVRHRIFSVLDKQQNRGNWKRVLRMLSRMLLASQCLEIMKIWKSNPTISKTFVQNVRGNCLTNFQWIQHSKIMMNVFRKWNTSTQKKLKQQFYMFSSFIVSYLQILHNF</sequence>